<proteinExistence type="predicted"/>
<dbReference type="Proteomes" id="UP000076871">
    <property type="component" value="Unassembled WGS sequence"/>
</dbReference>
<feature type="region of interest" description="Disordered" evidence="1">
    <location>
        <begin position="175"/>
        <end position="196"/>
    </location>
</feature>
<evidence type="ECO:0000256" key="1">
    <source>
        <dbReference type="SAM" id="MobiDB-lite"/>
    </source>
</evidence>
<gene>
    <name evidence="2" type="ORF">LAESUDRAFT_715757</name>
</gene>
<dbReference type="RefSeq" id="XP_040761971.1">
    <property type="nucleotide sequence ID" value="XM_040907184.1"/>
</dbReference>
<accession>A0A165D6B3</accession>
<reference evidence="2 3" key="1">
    <citation type="journal article" date="2016" name="Mol. Biol. Evol.">
        <title>Comparative Genomics of Early-Diverging Mushroom-Forming Fungi Provides Insights into the Origins of Lignocellulose Decay Capabilities.</title>
        <authorList>
            <person name="Nagy L.G."/>
            <person name="Riley R."/>
            <person name="Tritt A."/>
            <person name="Adam C."/>
            <person name="Daum C."/>
            <person name="Floudas D."/>
            <person name="Sun H."/>
            <person name="Yadav J.S."/>
            <person name="Pangilinan J."/>
            <person name="Larsson K.H."/>
            <person name="Matsuura K."/>
            <person name="Barry K."/>
            <person name="Labutti K."/>
            <person name="Kuo R."/>
            <person name="Ohm R.A."/>
            <person name="Bhattacharya S.S."/>
            <person name="Shirouzu T."/>
            <person name="Yoshinaga Y."/>
            <person name="Martin F.M."/>
            <person name="Grigoriev I.V."/>
            <person name="Hibbett D.S."/>
        </authorList>
    </citation>
    <scope>NUCLEOTIDE SEQUENCE [LARGE SCALE GENOMIC DNA]</scope>
    <source>
        <strain evidence="2 3">93-53</strain>
    </source>
</reference>
<evidence type="ECO:0000313" key="3">
    <source>
        <dbReference type="Proteomes" id="UP000076871"/>
    </source>
</evidence>
<sequence length="447" mass="48911">MSFTLFHRIRVAAKKAVLKTLKLYEPFELHCMQRYTFIEFQHITANTRVNTNDDKDDILLILINGNMAPLWLDGIDATEDMDCPAICGDIWPLLQDEIALFRTVLEPLADTPASGPSTSLLSYLDDLATLTEIVAEEGAEEEGAEEEGAEEKGAAEERTAGAEVAMLMDDEASEIDAADNNSVNKDDTAETSATGSEESALLSILASSSFDFSSKQPDFKEDVGYVGNAYVDGQDNLESEETTVHAAALSVGSIMDFDEAEALHAPAAPLSVAENITSLCPWIDETAAWDAFMAATFKCLLTTRYGTGRLPAHLRKKAGLRRTRESDDDQFVVKISAQLAKELGICEVEDATGAVCIQLDEGNTVESDDMVGSRPFLLNQEYRACFEAMQRAAKAREKAVGWAAKSQAWGIIMALDEVSIVIREKQEGLRRTCVEARRRETMPVPPC</sequence>
<evidence type="ECO:0000313" key="2">
    <source>
        <dbReference type="EMBL" id="KZT04231.1"/>
    </source>
</evidence>
<dbReference type="InParanoid" id="A0A165D6B3"/>
<feature type="region of interest" description="Disordered" evidence="1">
    <location>
        <begin position="138"/>
        <end position="158"/>
    </location>
</feature>
<organism evidence="2 3">
    <name type="scientific">Laetiporus sulphureus 93-53</name>
    <dbReference type="NCBI Taxonomy" id="1314785"/>
    <lineage>
        <taxon>Eukaryota</taxon>
        <taxon>Fungi</taxon>
        <taxon>Dikarya</taxon>
        <taxon>Basidiomycota</taxon>
        <taxon>Agaricomycotina</taxon>
        <taxon>Agaricomycetes</taxon>
        <taxon>Polyporales</taxon>
        <taxon>Laetiporus</taxon>
    </lineage>
</organism>
<dbReference type="EMBL" id="KV427638">
    <property type="protein sequence ID" value="KZT04231.1"/>
    <property type="molecule type" value="Genomic_DNA"/>
</dbReference>
<protein>
    <submittedName>
        <fullName evidence="2">Uncharacterized protein</fullName>
    </submittedName>
</protein>
<dbReference type="GeneID" id="63824213"/>
<feature type="compositionally biased region" description="Acidic residues" evidence="1">
    <location>
        <begin position="138"/>
        <end position="149"/>
    </location>
</feature>
<keyword evidence="3" id="KW-1185">Reference proteome</keyword>
<name>A0A165D6B3_9APHY</name>
<dbReference type="AlphaFoldDB" id="A0A165D6B3"/>